<keyword evidence="3" id="KW-1185">Reference proteome</keyword>
<dbReference type="OrthoDB" id="8750305at2"/>
<dbReference type="NCBIfam" id="NF046077">
    <property type="entry name" value="LPS_M949_RS01915"/>
    <property type="match status" value="1"/>
</dbReference>
<evidence type="ECO:0000313" key="3">
    <source>
        <dbReference type="Proteomes" id="UP000298471"/>
    </source>
</evidence>
<organism evidence="2 3">
    <name type="scientific">Hymenobacter metallicola</name>
    <dbReference type="NCBI Taxonomy" id="2563114"/>
    <lineage>
        <taxon>Bacteria</taxon>
        <taxon>Pseudomonadati</taxon>
        <taxon>Bacteroidota</taxon>
        <taxon>Cytophagia</taxon>
        <taxon>Cytophagales</taxon>
        <taxon>Hymenobacteraceae</taxon>
        <taxon>Hymenobacter</taxon>
    </lineage>
</organism>
<feature type="chain" id="PRO_5021355006" evidence="1">
    <location>
        <begin position="20"/>
        <end position="231"/>
    </location>
</feature>
<dbReference type="RefSeq" id="WP_135391753.1">
    <property type="nucleotide sequence ID" value="NZ_SRMB01000001.1"/>
</dbReference>
<sequence>MRNLLLTLLLAIPITGASAQPSSPASSLLTPAQVAARFTPAVKSVLGITLPIFRVYKYSDTSGVYYAVLTESQDSRDAEGELLNKQIKALVFKNSPQGLVKAWELNDRILQNEQEEETIWFWTKYAEFKDYDQDGLIEPIIVYGTSGLNGYDDGRLKFLIYYKGQKVALRHQNSVLDYGRSTQVDKAFYALPAGLQAAVRQKMEALDAAGLAIFPSGWQTSMKNKKMVYDD</sequence>
<protein>
    <submittedName>
        <fullName evidence="2">Uncharacterized protein</fullName>
    </submittedName>
</protein>
<evidence type="ECO:0000256" key="1">
    <source>
        <dbReference type="SAM" id="SignalP"/>
    </source>
</evidence>
<feature type="signal peptide" evidence="1">
    <location>
        <begin position="1"/>
        <end position="19"/>
    </location>
</feature>
<name>A0A4Z0QE75_9BACT</name>
<dbReference type="EMBL" id="SRMB01000001">
    <property type="protein sequence ID" value="TGE28360.1"/>
    <property type="molecule type" value="Genomic_DNA"/>
</dbReference>
<dbReference type="Proteomes" id="UP000298471">
    <property type="component" value="Unassembled WGS sequence"/>
</dbReference>
<dbReference type="AlphaFoldDB" id="A0A4Z0QE75"/>
<evidence type="ECO:0000313" key="2">
    <source>
        <dbReference type="EMBL" id="TGE28360.1"/>
    </source>
</evidence>
<gene>
    <name evidence="2" type="ORF">E5K02_02520</name>
</gene>
<reference evidence="2 3" key="1">
    <citation type="submission" date="2019-04" db="EMBL/GenBank/DDBJ databases">
        <authorList>
            <person name="Feng G."/>
            <person name="Zhang J."/>
            <person name="Zhu H."/>
        </authorList>
    </citation>
    <scope>NUCLEOTIDE SEQUENCE [LARGE SCALE GENOMIC DNA]</scope>
    <source>
        <strain evidence="2 3">9PBR-1</strain>
    </source>
</reference>
<dbReference type="InterPro" id="IPR058148">
    <property type="entry name" value="M949_RS01915-like_dom"/>
</dbReference>
<comment type="caution">
    <text evidence="2">The sequence shown here is derived from an EMBL/GenBank/DDBJ whole genome shotgun (WGS) entry which is preliminary data.</text>
</comment>
<keyword evidence="1" id="KW-0732">Signal</keyword>
<proteinExistence type="predicted"/>
<accession>A0A4Z0QE75</accession>